<dbReference type="Proteomes" id="UP000422989">
    <property type="component" value="Chromosome"/>
</dbReference>
<keyword evidence="2" id="KW-1185">Reference proteome</keyword>
<name>A0A6I6E2E1_9MICO</name>
<dbReference type="EMBL" id="CP032550">
    <property type="protein sequence ID" value="QGU26917.1"/>
    <property type="molecule type" value="Genomic_DNA"/>
</dbReference>
<reference evidence="1 2" key="1">
    <citation type="submission" date="2018-09" db="EMBL/GenBank/DDBJ databases">
        <title>Whole genome sequencing of Microbacterium oryzae strain MB-10T.</title>
        <authorList>
            <person name="Das S.K."/>
        </authorList>
    </citation>
    <scope>NUCLEOTIDE SEQUENCE [LARGE SCALE GENOMIC DNA]</scope>
    <source>
        <strain evidence="1 2">MB-10</strain>
    </source>
</reference>
<accession>A0A6I6E2E1</accession>
<evidence type="ECO:0000313" key="2">
    <source>
        <dbReference type="Proteomes" id="UP000422989"/>
    </source>
</evidence>
<organism evidence="1 2">
    <name type="scientific">Microbacterium oryzae</name>
    <dbReference type="NCBI Taxonomy" id="743009"/>
    <lineage>
        <taxon>Bacteria</taxon>
        <taxon>Bacillati</taxon>
        <taxon>Actinomycetota</taxon>
        <taxon>Actinomycetes</taxon>
        <taxon>Micrococcales</taxon>
        <taxon>Microbacteriaceae</taxon>
        <taxon>Microbacterium</taxon>
    </lineage>
</organism>
<dbReference type="AlphaFoldDB" id="A0A6I6E2E1"/>
<sequence>MTVSGVLFPGGRFSVAELQASCLDGELVPLGIGYLPADAPTPPAVRAAALAPLLTTSCAYVGMAAAWIHGAACRLPEPLDVQRAVPWRTTRTLDRRVRFHDQELAPADVELLGATAVSTPARTLADLARDAVRPDPLHADAGRAALVLARDAATRATAIAWFAAHPRRTHAVAAVALLRSLDEVAPAERAQEDVTR</sequence>
<dbReference type="GO" id="GO:0032259">
    <property type="term" value="P:methylation"/>
    <property type="evidence" value="ECO:0007669"/>
    <property type="project" value="UniProtKB-KW"/>
</dbReference>
<evidence type="ECO:0000313" key="1">
    <source>
        <dbReference type="EMBL" id="QGU26917.1"/>
    </source>
</evidence>
<keyword evidence="1" id="KW-0489">Methyltransferase</keyword>
<proteinExistence type="predicted"/>
<dbReference type="KEGG" id="moj:D7D94_03990"/>
<keyword evidence="1" id="KW-0808">Transferase</keyword>
<gene>
    <name evidence="1" type="ORF">D7D94_03990</name>
</gene>
<dbReference type="OrthoDB" id="4802815at2"/>
<dbReference type="RefSeq" id="WP_156241370.1">
    <property type="nucleotide sequence ID" value="NZ_CP032550.1"/>
</dbReference>
<dbReference type="GO" id="GO:0008168">
    <property type="term" value="F:methyltransferase activity"/>
    <property type="evidence" value="ECO:0007669"/>
    <property type="project" value="UniProtKB-KW"/>
</dbReference>
<protein>
    <submittedName>
        <fullName evidence="1">SAM-dependent methyltransferase</fullName>
    </submittedName>
</protein>